<protein>
    <recommendedName>
        <fullName evidence="4">Transposase</fullName>
    </recommendedName>
</protein>
<evidence type="ECO:0008006" key="4">
    <source>
        <dbReference type="Google" id="ProtNLM"/>
    </source>
</evidence>
<evidence type="ECO:0000256" key="1">
    <source>
        <dbReference type="SAM" id="MobiDB-lite"/>
    </source>
</evidence>
<dbReference type="InterPro" id="IPR002514">
    <property type="entry name" value="Transposase_8"/>
</dbReference>
<evidence type="ECO:0000313" key="3">
    <source>
        <dbReference type="Proteomes" id="UP000269591"/>
    </source>
</evidence>
<dbReference type="Proteomes" id="UP000269591">
    <property type="component" value="Unassembled WGS sequence"/>
</dbReference>
<sequence>MKERFDMGQNPATKYTDEFGRETADYVISSGKPITECCRELGLNPKTVNNWVVKRRRELGGEPDPKADDAEPPVPTTVLCGDITCLETGRGWLHLATVIDLCAHGGRMVALRAHDRRHRGLGAGHGALARLRGGRRDIPFGPRRPVHEQAPGGMGVRQRREAVGGADRQPPRQRGRRVLLRDAQERDWIGYT</sequence>
<accession>A0A3N0ATS9</accession>
<keyword evidence="3" id="KW-1185">Reference proteome</keyword>
<dbReference type="Pfam" id="PF01527">
    <property type="entry name" value="HTH_Tnp_1"/>
    <property type="match status" value="1"/>
</dbReference>
<dbReference type="AlphaFoldDB" id="A0A3N0ATS9"/>
<proteinExistence type="predicted"/>
<evidence type="ECO:0000313" key="2">
    <source>
        <dbReference type="EMBL" id="RNL38064.1"/>
    </source>
</evidence>
<reference evidence="3" key="1">
    <citation type="submission" date="2018-05" db="EMBL/GenBank/DDBJ databases">
        <title>Genome Sequencing of selected type strains of the family Eggerthellaceae.</title>
        <authorList>
            <person name="Danylec N."/>
            <person name="Stoll D.A."/>
            <person name="Doetsch A."/>
            <person name="Huch M."/>
        </authorList>
    </citation>
    <scope>NUCLEOTIDE SEQUENCE [LARGE SCALE GENOMIC DNA]</scope>
    <source>
        <strain evidence="3">DSM 24851</strain>
    </source>
</reference>
<dbReference type="GO" id="GO:0006313">
    <property type="term" value="P:DNA transposition"/>
    <property type="evidence" value="ECO:0007669"/>
    <property type="project" value="InterPro"/>
</dbReference>
<dbReference type="InterPro" id="IPR009057">
    <property type="entry name" value="Homeodomain-like_sf"/>
</dbReference>
<name>A0A3N0ATS9_9ACTN</name>
<feature type="region of interest" description="Disordered" evidence="1">
    <location>
        <begin position="133"/>
        <end position="175"/>
    </location>
</feature>
<dbReference type="GO" id="GO:0004803">
    <property type="term" value="F:transposase activity"/>
    <property type="evidence" value="ECO:0007669"/>
    <property type="project" value="InterPro"/>
</dbReference>
<organism evidence="2 3">
    <name type="scientific">Slackia equolifaciens</name>
    <dbReference type="NCBI Taxonomy" id="498718"/>
    <lineage>
        <taxon>Bacteria</taxon>
        <taxon>Bacillati</taxon>
        <taxon>Actinomycetota</taxon>
        <taxon>Coriobacteriia</taxon>
        <taxon>Eggerthellales</taxon>
        <taxon>Eggerthellaceae</taxon>
        <taxon>Slackia</taxon>
    </lineage>
</organism>
<comment type="caution">
    <text evidence="2">The sequence shown here is derived from an EMBL/GenBank/DDBJ whole genome shotgun (WGS) entry which is preliminary data.</text>
</comment>
<dbReference type="GO" id="GO:0003677">
    <property type="term" value="F:DNA binding"/>
    <property type="evidence" value="ECO:0007669"/>
    <property type="project" value="InterPro"/>
</dbReference>
<dbReference type="EMBL" id="QIBX01000020">
    <property type="protein sequence ID" value="RNL38064.1"/>
    <property type="molecule type" value="Genomic_DNA"/>
</dbReference>
<gene>
    <name evidence="2" type="ORF">DMP06_09740</name>
</gene>
<dbReference type="SUPFAM" id="SSF46689">
    <property type="entry name" value="Homeodomain-like"/>
    <property type="match status" value="1"/>
</dbReference>